<dbReference type="InterPro" id="IPR000048">
    <property type="entry name" value="IQ_motif_EF-hand-BS"/>
</dbReference>
<dbReference type="Proteomes" id="UP000036987">
    <property type="component" value="Unassembled WGS sequence"/>
</dbReference>
<dbReference type="OrthoDB" id="6108017at2759"/>
<dbReference type="PROSITE" id="PS50096">
    <property type="entry name" value="IQ"/>
    <property type="match status" value="2"/>
</dbReference>
<keyword evidence="1" id="KW-0547">Nucleotide-binding</keyword>
<name>A0A0K9PXH8_ZOSMR</name>
<sequence>MKWKSRMMKRRGGGRWQGVMALLLLLLLKMERRRRIFLDPTITTQARCFLTVNNSCFRGERGNIFNINHYACEVSYDASCFLEKNRDLLHMDSIQLLARCTHEFPKIFSSKILSMSEKILNLSYRRSSGPDSPKCSVATKFKIGILENTRNRTLDGILRTQSWFRGHKARNYITRYKHGVVIVQTYIHSEKIRKSFLILLHQRRAAILIQKHQKRRIATNSFINILRASVAVQSAIRGFLVRKYSPDASLWKKNDNSDQILVKASVIGELQRRVLKGESGLKEKEEENSVLHQRVLRYESRWLGYEGKMRSMEQVWQKQMRSLQCSLSVAKKRLSIDGDNTGYNIGERKSDASVEQTWCHQPAALSPSMLVFKLVLKL</sequence>
<dbReference type="PANTHER" id="PTHR13140">
    <property type="entry name" value="MYOSIN"/>
    <property type="match status" value="1"/>
</dbReference>
<dbReference type="EMBL" id="LFYR01000612">
    <property type="protein sequence ID" value="KMZ72945.1"/>
    <property type="molecule type" value="Genomic_DNA"/>
</dbReference>
<keyword evidence="6" id="KW-1185">Reference proteome</keyword>
<evidence type="ECO:0000256" key="2">
    <source>
        <dbReference type="ARBA" id="ARBA00022840"/>
    </source>
</evidence>
<evidence type="ECO:0000256" key="1">
    <source>
        <dbReference type="ARBA" id="ARBA00022741"/>
    </source>
</evidence>
<dbReference type="PANTHER" id="PTHR13140:SF780">
    <property type="entry name" value="MYOSIN-1"/>
    <property type="match status" value="1"/>
</dbReference>
<evidence type="ECO:0000256" key="3">
    <source>
        <dbReference type="ARBA" id="ARBA00023203"/>
    </source>
</evidence>
<dbReference type="AlphaFoldDB" id="A0A0K9PXH8"/>
<organism evidence="5 6">
    <name type="scientific">Zostera marina</name>
    <name type="common">Eelgrass</name>
    <dbReference type="NCBI Taxonomy" id="29655"/>
    <lineage>
        <taxon>Eukaryota</taxon>
        <taxon>Viridiplantae</taxon>
        <taxon>Streptophyta</taxon>
        <taxon>Embryophyta</taxon>
        <taxon>Tracheophyta</taxon>
        <taxon>Spermatophyta</taxon>
        <taxon>Magnoliopsida</taxon>
        <taxon>Liliopsida</taxon>
        <taxon>Zosteraceae</taxon>
        <taxon>Zostera</taxon>
    </lineage>
</organism>
<evidence type="ECO:0000259" key="4">
    <source>
        <dbReference type="Pfam" id="PF00063"/>
    </source>
</evidence>
<dbReference type="InterPro" id="IPR027417">
    <property type="entry name" value="P-loop_NTPase"/>
</dbReference>
<dbReference type="GO" id="GO:0003774">
    <property type="term" value="F:cytoskeletal motor activity"/>
    <property type="evidence" value="ECO:0007669"/>
    <property type="project" value="InterPro"/>
</dbReference>
<evidence type="ECO:0000313" key="6">
    <source>
        <dbReference type="Proteomes" id="UP000036987"/>
    </source>
</evidence>
<accession>A0A0K9PXH8</accession>
<dbReference type="STRING" id="29655.A0A0K9PXH8"/>
<dbReference type="GO" id="GO:0030048">
    <property type="term" value="P:actin filament-based movement"/>
    <property type="evidence" value="ECO:0007669"/>
    <property type="project" value="UniProtKB-ARBA"/>
</dbReference>
<dbReference type="Pfam" id="PF00063">
    <property type="entry name" value="Myosin_head"/>
    <property type="match status" value="1"/>
</dbReference>
<dbReference type="GO" id="GO:0016459">
    <property type="term" value="C:myosin complex"/>
    <property type="evidence" value="ECO:0007669"/>
    <property type="project" value="InterPro"/>
</dbReference>
<keyword evidence="2" id="KW-0067">ATP-binding</keyword>
<dbReference type="Gene3D" id="1.20.58.530">
    <property type="match status" value="1"/>
</dbReference>
<dbReference type="GO" id="GO:0003779">
    <property type="term" value="F:actin binding"/>
    <property type="evidence" value="ECO:0007669"/>
    <property type="project" value="UniProtKB-KW"/>
</dbReference>
<dbReference type="SMART" id="SM00015">
    <property type="entry name" value="IQ"/>
    <property type="match status" value="3"/>
</dbReference>
<dbReference type="SUPFAM" id="SSF52540">
    <property type="entry name" value="P-loop containing nucleoside triphosphate hydrolases"/>
    <property type="match status" value="1"/>
</dbReference>
<proteinExistence type="predicted"/>
<dbReference type="GO" id="GO:0005524">
    <property type="term" value="F:ATP binding"/>
    <property type="evidence" value="ECO:0007669"/>
    <property type="project" value="UniProtKB-KW"/>
</dbReference>
<keyword evidence="3" id="KW-0009">Actin-binding</keyword>
<evidence type="ECO:0000313" key="5">
    <source>
        <dbReference type="EMBL" id="KMZ72945.1"/>
    </source>
</evidence>
<dbReference type="InterPro" id="IPR001609">
    <property type="entry name" value="Myosin_head_motor_dom-like"/>
</dbReference>
<comment type="caution">
    <text evidence="5">The sequence shown here is derived from an EMBL/GenBank/DDBJ whole genome shotgun (WGS) entry which is preliminary data.</text>
</comment>
<protein>
    <recommendedName>
        <fullName evidence="4">Myosin motor domain-containing protein</fullName>
    </recommendedName>
</protein>
<dbReference type="Pfam" id="PF00612">
    <property type="entry name" value="IQ"/>
    <property type="match status" value="2"/>
</dbReference>
<gene>
    <name evidence="5" type="ORF">ZOSMA_157G00250</name>
</gene>
<reference evidence="6" key="1">
    <citation type="journal article" date="2016" name="Nature">
        <title>The genome of the seagrass Zostera marina reveals angiosperm adaptation to the sea.</title>
        <authorList>
            <person name="Olsen J.L."/>
            <person name="Rouze P."/>
            <person name="Verhelst B."/>
            <person name="Lin Y.-C."/>
            <person name="Bayer T."/>
            <person name="Collen J."/>
            <person name="Dattolo E."/>
            <person name="De Paoli E."/>
            <person name="Dittami S."/>
            <person name="Maumus F."/>
            <person name="Michel G."/>
            <person name="Kersting A."/>
            <person name="Lauritano C."/>
            <person name="Lohaus R."/>
            <person name="Toepel M."/>
            <person name="Tonon T."/>
            <person name="Vanneste K."/>
            <person name="Amirebrahimi M."/>
            <person name="Brakel J."/>
            <person name="Bostroem C."/>
            <person name="Chovatia M."/>
            <person name="Grimwood J."/>
            <person name="Jenkins J.W."/>
            <person name="Jueterbock A."/>
            <person name="Mraz A."/>
            <person name="Stam W.T."/>
            <person name="Tice H."/>
            <person name="Bornberg-Bauer E."/>
            <person name="Green P.J."/>
            <person name="Pearson G.A."/>
            <person name="Procaccini G."/>
            <person name="Duarte C.M."/>
            <person name="Schmutz J."/>
            <person name="Reusch T.B.H."/>
            <person name="Van de Peer Y."/>
        </authorList>
    </citation>
    <scope>NUCLEOTIDE SEQUENCE [LARGE SCALE GENOMIC DNA]</scope>
    <source>
        <strain evidence="6">cv. Finnish</strain>
    </source>
</reference>
<feature type="domain" description="Myosin motor" evidence="4">
    <location>
        <begin position="62"/>
        <end position="142"/>
    </location>
</feature>